<feature type="transmembrane region" description="Helical" evidence="5">
    <location>
        <begin position="138"/>
        <end position="157"/>
    </location>
</feature>
<dbReference type="EMBL" id="CAJNOG010001279">
    <property type="protein sequence ID" value="CAF1428227.1"/>
    <property type="molecule type" value="Genomic_DNA"/>
</dbReference>
<dbReference type="Gene3D" id="1.20.1070.10">
    <property type="entry name" value="Rhodopsin 7-helix transmembrane proteins"/>
    <property type="match status" value="1"/>
</dbReference>
<evidence type="ECO:0000259" key="6">
    <source>
        <dbReference type="PROSITE" id="PS50262"/>
    </source>
</evidence>
<keyword evidence="4 5" id="KW-0472">Membrane</keyword>
<dbReference type="SUPFAM" id="SSF81321">
    <property type="entry name" value="Family A G protein-coupled receptor-like"/>
    <property type="match status" value="1"/>
</dbReference>
<keyword evidence="3 5" id="KW-1133">Transmembrane helix</keyword>
<feature type="domain" description="G-protein coupled receptors family 1 profile" evidence="6">
    <location>
        <begin position="37"/>
        <end position="297"/>
    </location>
</feature>
<feature type="transmembrane region" description="Helical" evidence="5">
    <location>
        <begin position="58"/>
        <end position="78"/>
    </location>
</feature>
<feature type="transmembrane region" description="Helical" evidence="5">
    <location>
        <begin position="98"/>
        <end position="118"/>
    </location>
</feature>
<name>A0A815N222_9BILA</name>
<evidence type="ECO:0000313" key="8">
    <source>
        <dbReference type="Proteomes" id="UP000663845"/>
    </source>
</evidence>
<keyword evidence="2 5" id="KW-0812">Transmembrane</keyword>
<dbReference type="Pfam" id="PF00001">
    <property type="entry name" value="7tm_1"/>
    <property type="match status" value="1"/>
</dbReference>
<evidence type="ECO:0000256" key="3">
    <source>
        <dbReference type="ARBA" id="ARBA00022989"/>
    </source>
</evidence>
<organism evidence="7 8">
    <name type="scientific">Adineta steineri</name>
    <dbReference type="NCBI Taxonomy" id="433720"/>
    <lineage>
        <taxon>Eukaryota</taxon>
        <taxon>Metazoa</taxon>
        <taxon>Spiralia</taxon>
        <taxon>Gnathifera</taxon>
        <taxon>Rotifera</taxon>
        <taxon>Eurotatoria</taxon>
        <taxon>Bdelloidea</taxon>
        <taxon>Adinetida</taxon>
        <taxon>Adinetidae</taxon>
        <taxon>Adineta</taxon>
    </lineage>
</organism>
<comment type="caution">
    <text evidence="7">The sequence shown here is derived from an EMBL/GenBank/DDBJ whole genome shotgun (WGS) entry which is preliminary data.</text>
</comment>
<evidence type="ECO:0000256" key="5">
    <source>
        <dbReference type="SAM" id="Phobius"/>
    </source>
</evidence>
<dbReference type="GO" id="GO:0016020">
    <property type="term" value="C:membrane"/>
    <property type="evidence" value="ECO:0007669"/>
    <property type="project" value="UniProtKB-SubCell"/>
</dbReference>
<dbReference type="AlphaFoldDB" id="A0A815N222"/>
<sequence>MSSNNASIADEINNLNLSMQLLYQITSIIFIVIGAVGHTLSIYVFTRPEFLPNPCARYFLASAISGSIVVYTIVPIRMLQFGYNINLLIYSTSVCQVLSYFLVCARLLPSWFIALASIDRFLASSPSTNLRAWSNIHIATRVILITVLFICLINIHYPLNQTIVLLPKISCTFSSGTYQAFFSLWNLTIWSWIPTILMLISGLLTIRHIHQSKKRITPQNNSQQNQKKLDRHLIRMLIIQCFIFGFTTTVCSVIQLYVSITNSLIVKSDLTKAKEQYAMNAANLIAIVGPCTSFYLFTLSSQLFRRQLLNAFCGQRSTQNLTNANGVTNPRHGQHVNKN</sequence>
<evidence type="ECO:0000256" key="4">
    <source>
        <dbReference type="ARBA" id="ARBA00023136"/>
    </source>
</evidence>
<dbReference type="PANTHER" id="PTHR46641:SF18">
    <property type="entry name" value="G-PROTEIN COUPLED RECEPTORS FAMILY 1 PROFILE DOMAIN-CONTAINING PROTEIN"/>
    <property type="match status" value="1"/>
</dbReference>
<feature type="transmembrane region" description="Helical" evidence="5">
    <location>
        <begin position="233"/>
        <end position="257"/>
    </location>
</feature>
<feature type="transmembrane region" description="Helical" evidence="5">
    <location>
        <begin position="21"/>
        <end position="46"/>
    </location>
</feature>
<dbReference type="PANTHER" id="PTHR46641">
    <property type="entry name" value="FMRFAMIDE RECEPTOR-RELATED"/>
    <property type="match status" value="1"/>
</dbReference>
<evidence type="ECO:0000256" key="2">
    <source>
        <dbReference type="ARBA" id="ARBA00022692"/>
    </source>
</evidence>
<dbReference type="InterPro" id="IPR000276">
    <property type="entry name" value="GPCR_Rhodpsn"/>
</dbReference>
<reference evidence="7" key="1">
    <citation type="submission" date="2021-02" db="EMBL/GenBank/DDBJ databases">
        <authorList>
            <person name="Nowell W R."/>
        </authorList>
    </citation>
    <scope>NUCLEOTIDE SEQUENCE</scope>
</reference>
<dbReference type="InterPro" id="IPR017452">
    <property type="entry name" value="GPCR_Rhodpsn_7TM"/>
</dbReference>
<evidence type="ECO:0000313" key="7">
    <source>
        <dbReference type="EMBL" id="CAF1428227.1"/>
    </source>
</evidence>
<dbReference type="InterPro" id="IPR052954">
    <property type="entry name" value="GPCR-Ligand_Int"/>
</dbReference>
<comment type="subcellular location">
    <subcellularLocation>
        <location evidence="1">Membrane</location>
    </subcellularLocation>
</comment>
<dbReference type="GO" id="GO:0004930">
    <property type="term" value="F:G protein-coupled receptor activity"/>
    <property type="evidence" value="ECO:0007669"/>
    <property type="project" value="InterPro"/>
</dbReference>
<dbReference type="Proteomes" id="UP000663845">
    <property type="component" value="Unassembled WGS sequence"/>
</dbReference>
<gene>
    <name evidence="7" type="ORF">JYZ213_LOCUS39410</name>
</gene>
<evidence type="ECO:0000256" key="1">
    <source>
        <dbReference type="ARBA" id="ARBA00004370"/>
    </source>
</evidence>
<accession>A0A815N222</accession>
<feature type="transmembrane region" description="Helical" evidence="5">
    <location>
        <begin position="189"/>
        <end position="206"/>
    </location>
</feature>
<feature type="transmembrane region" description="Helical" evidence="5">
    <location>
        <begin position="277"/>
        <end position="297"/>
    </location>
</feature>
<protein>
    <recommendedName>
        <fullName evidence="6">G-protein coupled receptors family 1 profile domain-containing protein</fullName>
    </recommendedName>
</protein>
<proteinExistence type="predicted"/>
<dbReference type="PROSITE" id="PS50262">
    <property type="entry name" value="G_PROTEIN_RECEP_F1_2"/>
    <property type="match status" value="1"/>
</dbReference>